<evidence type="ECO:0000313" key="3">
    <source>
        <dbReference type="Proteomes" id="UP000008888"/>
    </source>
</evidence>
<dbReference type="RefSeq" id="WP_013817441.1">
    <property type="nucleotide sequence ID" value="NC_015572.1"/>
</dbReference>
<keyword evidence="1" id="KW-1133">Transmembrane helix</keyword>
<dbReference type="STRING" id="857087.Metme_0729"/>
<evidence type="ECO:0000256" key="1">
    <source>
        <dbReference type="SAM" id="Phobius"/>
    </source>
</evidence>
<evidence type="ECO:0000313" key="2">
    <source>
        <dbReference type="EMBL" id="AEF99170.1"/>
    </source>
</evidence>
<dbReference type="Proteomes" id="UP000008888">
    <property type="component" value="Chromosome"/>
</dbReference>
<reference evidence="2 3" key="1">
    <citation type="journal article" date="2011" name="J. Bacteriol.">
        <title>Complete Genome Sequence of the Aerobic Marine Methanotroph Methylomonas methanica MC09.</title>
        <authorList>
            <person name="Boden R."/>
            <person name="Cunliffe M."/>
            <person name="Scanlan J."/>
            <person name="Moussard H."/>
            <person name="Kits K.D."/>
            <person name="Klotz M.G."/>
            <person name="Jetten M.S."/>
            <person name="Vuilleumier S."/>
            <person name="Han J."/>
            <person name="Peters L."/>
            <person name="Mikhailova N."/>
            <person name="Teshima H."/>
            <person name="Tapia R."/>
            <person name="Kyrpides N."/>
            <person name="Ivanova N."/>
            <person name="Pagani I."/>
            <person name="Cheng J.F."/>
            <person name="Goodwin L."/>
            <person name="Han C."/>
            <person name="Hauser L."/>
            <person name="Land M.L."/>
            <person name="Lapidus A."/>
            <person name="Lucas S."/>
            <person name="Pitluck S."/>
            <person name="Woyke T."/>
            <person name="Stein L."/>
            <person name="Murrell J.C."/>
        </authorList>
    </citation>
    <scope>NUCLEOTIDE SEQUENCE [LARGE SCALE GENOMIC DNA]</scope>
    <source>
        <strain evidence="2 3">MC09</strain>
    </source>
</reference>
<accession>G0A507</accession>
<organism evidence="2 3">
    <name type="scientific">Methylomonas methanica (strain DSM 25384 / MC09)</name>
    <dbReference type="NCBI Taxonomy" id="857087"/>
    <lineage>
        <taxon>Bacteria</taxon>
        <taxon>Pseudomonadati</taxon>
        <taxon>Pseudomonadota</taxon>
        <taxon>Gammaproteobacteria</taxon>
        <taxon>Methylococcales</taxon>
        <taxon>Methylococcaceae</taxon>
        <taxon>Methylomonas</taxon>
    </lineage>
</organism>
<keyword evidence="1" id="KW-0472">Membrane</keyword>
<dbReference type="EMBL" id="CP002738">
    <property type="protein sequence ID" value="AEF99170.1"/>
    <property type="molecule type" value="Genomic_DNA"/>
</dbReference>
<dbReference type="eggNOG" id="ENOG5031KIZ">
    <property type="taxonomic scope" value="Bacteria"/>
</dbReference>
<dbReference type="KEGG" id="mmt:Metme_0729"/>
<dbReference type="OrthoDB" id="5570936at2"/>
<dbReference type="HOGENOM" id="CLU_1823100_0_0_6"/>
<protein>
    <submittedName>
        <fullName evidence="2">Uncharacterized protein</fullName>
    </submittedName>
</protein>
<keyword evidence="3" id="KW-1185">Reference proteome</keyword>
<sequence>MIKKHFDLIFVALLTLSLVFYDLTMELLTEAAHLFFELLYESFEWFELGIEHLIEHLFHTEHHTSQIVTFYILLLIGGYISYKLWKAAPRLYQSFKRRSLEIWVRRKTEWELYWLTLTLPYKVALLVTALGVAYLASFFVM</sequence>
<dbReference type="AlphaFoldDB" id="G0A507"/>
<keyword evidence="1" id="KW-0812">Transmembrane</keyword>
<feature type="transmembrane region" description="Helical" evidence="1">
    <location>
        <begin position="112"/>
        <end position="136"/>
    </location>
</feature>
<proteinExistence type="predicted"/>
<reference key="2">
    <citation type="submission" date="2011-05" db="EMBL/GenBank/DDBJ databases">
        <title>Complete genome sequence of the aerobic marine methanotroph Methylomonas methanica MC09.</title>
        <authorList>
            <person name="Boden R."/>
            <person name="Cunliffe M."/>
            <person name="Scanlan J."/>
            <person name="Moussard H."/>
            <person name="Kits K.D."/>
            <person name="Klotz M."/>
            <person name="Jetten M."/>
            <person name="Vuilleumier S."/>
            <person name="Han J."/>
            <person name="Peters L."/>
            <person name="Mikhailova N."/>
            <person name="Teshima H."/>
            <person name="Tapia R."/>
            <person name="Kyrpides N."/>
            <person name="Ivanova N."/>
            <person name="Pagani I."/>
            <person name="Cheng J.-F."/>
            <person name="Goodwin L."/>
            <person name="Han C."/>
            <person name="Hauser L."/>
            <person name="Land M."/>
            <person name="Lapidus A."/>
            <person name="Lucas S."/>
            <person name="Pitluck S."/>
            <person name="Woyke T."/>
            <person name="Stein L.Y."/>
            <person name="Murrell C."/>
        </authorList>
    </citation>
    <scope>NUCLEOTIDE SEQUENCE</scope>
    <source>
        <strain>MC09</strain>
    </source>
</reference>
<name>G0A507_METMM</name>
<reference evidence="3" key="3">
    <citation type="submission" date="2011-05" db="EMBL/GenBank/DDBJ databases">
        <title>Complete sequence of Methylomonas methanica MC09.</title>
        <authorList>
            <consortium name="US DOE Joint Genome Institute"/>
            <person name="Lucas S."/>
            <person name="Han J."/>
            <person name="Lapidus A."/>
            <person name="Cheng J.-F."/>
            <person name="Goodwin L."/>
            <person name="Pitluck S."/>
            <person name="Peters L."/>
            <person name="Mikhailova N."/>
            <person name="Teshima H."/>
            <person name="Han C."/>
            <person name="Tapia R."/>
            <person name="Land M."/>
            <person name="Hauser L."/>
            <person name="Kyrpides N."/>
            <person name="Ivanova N."/>
            <person name="Pagani I."/>
            <person name="Stein L."/>
            <person name="Woyke T."/>
        </authorList>
    </citation>
    <scope>NUCLEOTIDE SEQUENCE [LARGE SCALE GENOMIC DNA]</scope>
    <source>
        <strain evidence="3">MC09</strain>
    </source>
</reference>
<gene>
    <name evidence="2" type="ordered locus">Metme_0729</name>
</gene>
<feature type="transmembrane region" description="Helical" evidence="1">
    <location>
        <begin position="67"/>
        <end position="85"/>
    </location>
</feature>